<dbReference type="AlphaFoldDB" id="A0A9N8ZAK8"/>
<feature type="non-terminal residue" evidence="1">
    <location>
        <position position="1"/>
    </location>
</feature>
<name>A0A9N8ZAK8_9GLOM</name>
<sequence>AILELVATGSVSKLKKHFGQVLEYADKLCPREVWIVHFSREDSSTSDPYWPCENLQNGRFNIIHFWHDQNFSNVRMSSRFRDATGKFCEIKDEQILP</sequence>
<dbReference type="EMBL" id="CAJVPZ010000818">
    <property type="protein sequence ID" value="CAG8476886.1"/>
    <property type="molecule type" value="Genomic_DNA"/>
</dbReference>
<dbReference type="Proteomes" id="UP000789396">
    <property type="component" value="Unassembled WGS sequence"/>
</dbReference>
<organism evidence="1 2">
    <name type="scientific">Racocetra fulgida</name>
    <dbReference type="NCBI Taxonomy" id="60492"/>
    <lineage>
        <taxon>Eukaryota</taxon>
        <taxon>Fungi</taxon>
        <taxon>Fungi incertae sedis</taxon>
        <taxon>Mucoromycota</taxon>
        <taxon>Glomeromycotina</taxon>
        <taxon>Glomeromycetes</taxon>
        <taxon>Diversisporales</taxon>
        <taxon>Gigasporaceae</taxon>
        <taxon>Racocetra</taxon>
    </lineage>
</organism>
<reference evidence="1" key="1">
    <citation type="submission" date="2021-06" db="EMBL/GenBank/DDBJ databases">
        <authorList>
            <person name="Kallberg Y."/>
            <person name="Tangrot J."/>
            <person name="Rosling A."/>
        </authorList>
    </citation>
    <scope>NUCLEOTIDE SEQUENCE</scope>
    <source>
        <strain evidence="1">IN212</strain>
    </source>
</reference>
<evidence type="ECO:0000313" key="1">
    <source>
        <dbReference type="EMBL" id="CAG8476886.1"/>
    </source>
</evidence>
<gene>
    <name evidence="1" type="ORF">RFULGI_LOCUS1361</name>
</gene>
<dbReference type="OrthoDB" id="2434387at2759"/>
<protein>
    <submittedName>
        <fullName evidence="1">13308_t:CDS:1</fullName>
    </submittedName>
</protein>
<evidence type="ECO:0000313" key="2">
    <source>
        <dbReference type="Proteomes" id="UP000789396"/>
    </source>
</evidence>
<proteinExistence type="predicted"/>
<comment type="caution">
    <text evidence="1">The sequence shown here is derived from an EMBL/GenBank/DDBJ whole genome shotgun (WGS) entry which is preliminary data.</text>
</comment>
<keyword evidence="2" id="KW-1185">Reference proteome</keyword>
<accession>A0A9N8ZAK8</accession>